<dbReference type="SUPFAM" id="SSF56925">
    <property type="entry name" value="OMPA-like"/>
    <property type="match status" value="1"/>
</dbReference>
<accession>A0AAE3B875</accession>
<dbReference type="RefSeq" id="WP_203243129.1">
    <property type="nucleotide sequence ID" value="NZ_JAFBRH010000005.1"/>
</dbReference>
<dbReference type="InterPro" id="IPR027385">
    <property type="entry name" value="Beta-barrel_OMP"/>
</dbReference>
<proteinExistence type="inferred from homology"/>
<dbReference type="PANTHER" id="PTHR34001:SF3">
    <property type="entry name" value="BLL7405 PROTEIN"/>
    <property type="match status" value="1"/>
</dbReference>
<comment type="similarity">
    <text evidence="4">Belongs to the Omp25/RopB family.</text>
</comment>
<evidence type="ECO:0000256" key="2">
    <source>
        <dbReference type="ARBA" id="ARBA00022729"/>
    </source>
</evidence>
<dbReference type="Pfam" id="PF13505">
    <property type="entry name" value="OMP_b-brl"/>
    <property type="match status" value="1"/>
</dbReference>
<dbReference type="Gene3D" id="2.40.160.20">
    <property type="match status" value="1"/>
</dbReference>
<keyword evidence="2 5" id="KW-0732">Signal</keyword>
<dbReference type="InterPro" id="IPR051692">
    <property type="entry name" value="OMP-like"/>
</dbReference>
<dbReference type="AlphaFoldDB" id="A0AAE3B875"/>
<feature type="signal peptide" evidence="5">
    <location>
        <begin position="1"/>
        <end position="21"/>
    </location>
</feature>
<name>A0AAE3B875_9RHOB</name>
<keyword evidence="8" id="KW-1185">Reference proteome</keyword>
<dbReference type="GO" id="GO:0016020">
    <property type="term" value="C:membrane"/>
    <property type="evidence" value="ECO:0007669"/>
    <property type="project" value="UniProtKB-SubCell"/>
</dbReference>
<comment type="subcellular location">
    <subcellularLocation>
        <location evidence="1">Membrane</location>
    </subcellularLocation>
</comment>
<gene>
    <name evidence="7" type="ORF">JQV55_17115</name>
</gene>
<reference evidence="7 8" key="1">
    <citation type="submission" date="2021-01" db="EMBL/GenBank/DDBJ databases">
        <title>Diatom-associated Roseobacters Show Island Model of Population Structure.</title>
        <authorList>
            <person name="Qu L."/>
            <person name="Feng X."/>
            <person name="Chen Y."/>
            <person name="Li L."/>
            <person name="Wang X."/>
            <person name="Hu Z."/>
            <person name="Wang H."/>
            <person name="Luo H."/>
        </authorList>
    </citation>
    <scope>NUCLEOTIDE SEQUENCE [LARGE SCALE GENOMIC DNA]</scope>
    <source>
        <strain evidence="7 8">TR60-84</strain>
    </source>
</reference>
<feature type="chain" id="PRO_5042034987" evidence="5">
    <location>
        <begin position="22"/>
        <end position="216"/>
    </location>
</feature>
<sequence length="216" mass="22282">MKRLVTTTVLTLFAGAGTAFAGSLAEPVVTPPVLTPQVASADWTGAYAGIQLGYGNLNVANQIDRDGDGDVDGDDETFAFGGGLDGNGAIGGAHLGYMWDFGNYVAGAELDYNAANIDIGSVGELDSVARAKLKLGYDMGDTLVYGVLGAAKADATIGGNDFSENGYVAGFGVDYLVSENVVLGGEVLYHDFGDDFDGLDLSADATTVQVKMSYKF</sequence>
<dbReference type="InterPro" id="IPR011250">
    <property type="entry name" value="OMP/PagP_B-barrel"/>
</dbReference>
<protein>
    <submittedName>
        <fullName evidence="7">Outer membrane beta-barrel protein</fullName>
    </submittedName>
</protein>
<evidence type="ECO:0000313" key="8">
    <source>
        <dbReference type="Proteomes" id="UP000732193"/>
    </source>
</evidence>
<evidence type="ECO:0000256" key="3">
    <source>
        <dbReference type="ARBA" id="ARBA00023136"/>
    </source>
</evidence>
<evidence type="ECO:0000259" key="6">
    <source>
        <dbReference type="Pfam" id="PF13505"/>
    </source>
</evidence>
<evidence type="ECO:0000256" key="1">
    <source>
        <dbReference type="ARBA" id="ARBA00004370"/>
    </source>
</evidence>
<dbReference type="Proteomes" id="UP000732193">
    <property type="component" value="Unassembled WGS sequence"/>
</dbReference>
<dbReference type="PANTHER" id="PTHR34001">
    <property type="entry name" value="BLL7405 PROTEIN"/>
    <property type="match status" value="1"/>
</dbReference>
<evidence type="ECO:0000256" key="5">
    <source>
        <dbReference type="SAM" id="SignalP"/>
    </source>
</evidence>
<organism evidence="7 8">
    <name type="scientific">Sulfitobacter geojensis</name>
    <dbReference type="NCBI Taxonomy" id="1342299"/>
    <lineage>
        <taxon>Bacteria</taxon>
        <taxon>Pseudomonadati</taxon>
        <taxon>Pseudomonadota</taxon>
        <taxon>Alphaproteobacteria</taxon>
        <taxon>Rhodobacterales</taxon>
        <taxon>Roseobacteraceae</taxon>
        <taxon>Sulfitobacter</taxon>
    </lineage>
</organism>
<dbReference type="EMBL" id="JAFBRM010000005">
    <property type="protein sequence ID" value="MBM1715291.1"/>
    <property type="molecule type" value="Genomic_DNA"/>
</dbReference>
<evidence type="ECO:0000256" key="4">
    <source>
        <dbReference type="ARBA" id="ARBA00038306"/>
    </source>
</evidence>
<comment type="caution">
    <text evidence="7">The sequence shown here is derived from an EMBL/GenBank/DDBJ whole genome shotgun (WGS) entry which is preliminary data.</text>
</comment>
<keyword evidence="3" id="KW-0472">Membrane</keyword>
<feature type="domain" description="Outer membrane protein beta-barrel" evidence="6">
    <location>
        <begin position="36"/>
        <end position="216"/>
    </location>
</feature>
<evidence type="ECO:0000313" key="7">
    <source>
        <dbReference type="EMBL" id="MBM1715291.1"/>
    </source>
</evidence>